<gene>
    <name evidence="2" type="ORF">LR48_Vigan10g146600</name>
</gene>
<keyword evidence="1" id="KW-0472">Membrane</keyword>
<protein>
    <submittedName>
        <fullName evidence="2">Uncharacterized protein</fullName>
    </submittedName>
</protein>
<evidence type="ECO:0000256" key="1">
    <source>
        <dbReference type="SAM" id="Phobius"/>
    </source>
</evidence>
<dbReference type="Gramene" id="KOM55574">
    <property type="protein sequence ID" value="KOM55574"/>
    <property type="gene ID" value="LR48_Vigan10g146600"/>
</dbReference>
<organism evidence="2 3">
    <name type="scientific">Phaseolus angularis</name>
    <name type="common">Azuki bean</name>
    <name type="synonym">Vigna angularis</name>
    <dbReference type="NCBI Taxonomy" id="3914"/>
    <lineage>
        <taxon>Eukaryota</taxon>
        <taxon>Viridiplantae</taxon>
        <taxon>Streptophyta</taxon>
        <taxon>Embryophyta</taxon>
        <taxon>Tracheophyta</taxon>
        <taxon>Spermatophyta</taxon>
        <taxon>Magnoliopsida</taxon>
        <taxon>eudicotyledons</taxon>
        <taxon>Gunneridae</taxon>
        <taxon>Pentapetalae</taxon>
        <taxon>rosids</taxon>
        <taxon>fabids</taxon>
        <taxon>Fabales</taxon>
        <taxon>Fabaceae</taxon>
        <taxon>Papilionoideae</taxon>
        <taxon>50 kb inversion clade</taxon>
        <taxon>NPAAA clade</taxon>
        <taxon>indigoferoid/millettioid clade</taxon>
        <taxon>Phaseoleae</taxon>
        <taxon>Vigna</taxon>
    </lineage>
</organism>
<accession>A0A0L9VLH0</accession>
<dbReference type="EMBL" id="CM003380">
    <property type="protein sequence ID" value="KOM55574.1"/>
    <property type="molecule type" value="Genomic_DNA"/>
</dbReference>
<keyword evidence="1" id="KW-0812">Transmembrane</keyword>
<keyword evidence="1" id="KW-1133">Transmembrane helix</keyword>
<name>A0A0L9VLH0_PHAAN</name>
<proteinExistence type="predicted"/>
<dbReference type="AlphaFoldDB" id="A0A0L9VLH0"/>
<reference evidence="3" key="1">
    <citation type="journal article" date="2015" name="Proc. Natl. Acad. Sci. U.S.A.">
        <title>Genome sequencing of adzuki bean (Vigna angularis) provides insight into high starch and low fat accumulation and domestication.</title>
        <authorList>
            <person name="Yang K."/>
            <person name="Tian Z."/>
            <person name="Chen C."/>
            <person name="Luo L."/>
            <person name="Zhao B."/>
            <person name="Wang Z."/>
            <person name="Yu L."/>
            <person name="Li Y."/>
            <person name="Sun Y."/>
            <person name="Li W."/>
            <person name="Chen Y."/>
            <person name="Li Y."/>
            <person name="Zhang Y."/>
            <person name="Ai D."/>
            <person name="Zhao J."/>
            <person name="Shang C."/>
            <person name="Ma Y."/>
            <person name="Wu B."/>
            <person name="Wang M."/>
            <person name="Gao L."/>
            <person name="Sun D."/>
            <person name="Zhang P."/>
            <person name="Guo F."/>
            <person name="Wang W."/>
            <person name="Li Y."/>
            <person name="Wang J."/>
            <person name="Varshney R.K."/>
            <person name="Wang J."/>
            <person name="Ling H.Q."/>
            <person name="Wan P."/>
        </authorList>
    </citation>
    <scope>NUCLEOTIDE SEQUENCE</scope>
    <source>
        <strain evidence="3">cv. Jingnong 6</strain>
    </source>
</reference>
<evidence type="ECO:0000313" key="2">
    <source>
        <dbReference type="EMBL" id="KOM55574.1"/>
    </source>
</evidence>
<dbReference type="Proteomes" id="UP000053144">
    <property type="component" value="Chromosome 10"/>
</dbReference>
<feature type="transmembrane region" description="Helical" evidence="1">
    <location>
        <begin position="118"/>
        <end position="140"/>
    </location>
</feature>
<evidence type="ECO:0000313" key="3">
    <source>
        <dbReference type="Proteomes" id="UP000053144"/>
    </source>
</evidence>
<sequence>MKPSITVFHFSQQNESALSRVRFPAQVIQRCATSPSSRDTWSSDVAAAACCIASLPPNHDRPLSPKWRMEPSKCAHQSRPYIPGPPKLAGPVMLKGRVLLFLNVTAAVHRPSFWMLDLLHIAGHPFLLLSALMFALLFAGRESATGSVKPMLAGPGRVDVVRVLHLLKSWTVMLDWVVAAAVCLISPK</sequence>